<feature type="region of interest" description="Disordered" evidence="8">
    <location>
        <begin position="192"/>
        <end position="223"/>
    </location>
</feature>
<comment type="similarity">
    <text evidence="7">Belongs to the AP2/ERF transcription factor family. ERF subfamily.</text>
</comment>
<keyword evidence="5" id="KW-0804">Transcription</keyword>
<evidence type="ECO:0000256" key="3">
    <source>
        <dbReference type="ARBA" id="ARBA00023125"/>
    </source>
</evidence>
<dbReference type="GO" id="GO:0003700">
    <property type="term" value="F:DNA-binding transcription factor activity"/>
    <property type="evidence" value="ECO:0007669"/>
    <property type="project" value="InterPro"/>
</dbReference>
<evidence type="ECO:0000256" key="7">
    <source>
        <dbReference type="ARBA" id="ARBA00024343"/>
    </source>
</evidence>
<gene>
    <name evidence="10" type="ORF">KC19_10G093600</name>
</gene>
<evidence type="ECO:0000256" key="5">
    <source>
        <dbReference type="ARBA" id="ARBA00023163"/>
    </source>
</evidence>
<dbReference type="Gene3D" id="3.30.730.10">
    <property type="entry name" value="AP2/ERF domain"/>
    <property type="match status" value="1"/>
</dbReference>
<evidence type="ECO:0000256" key="1">
    <source>
        <dbReference type="ARBA" id="ARBA00004123"/>
    </source>
</evidence>
<dbReference type="SUPFAM" id="SSF54171">
    <property type="entry name" value="DNA-binding domain"/>
    <property type="match status" value="1"/>
</dbReference>
<keyword evidence="4" id="KW-0010">Activator</keyword>
<evidence type="ECO:0000256" key="2">
    <source>
        <dbReference type="ARBA" id="ARBA00023015"/>
    </source>
</evidence>
<dbReference type="AlphaFoldDB" id="A0A8T0GIF9"/>
<dbReference type="PANTHER" id="PTHR31839">
    <property type="entry name" value="DEHYDRATION-RESPONSIVE ELEMENT-BINDING PROTEIN 1D"/>
    <property type="match status" value="1"/>
</dbReference>
<sequence>MFVRCLKSEMEAKKSCRWGLLIRQASVIGRFKNKLRLKKLEWKKFYEQMWGPEHLTPESENEFPEWPDSNHGTEGSCSSQYNSQYFDSLTQEEILELAQQGQIPGFLSHQNSVNIVPSQLQHDGMLIGTQGLDHGQQQPTPWMDHMDSFDSNPISVNEYLDAENTDEYADTISEWLQLDGIRVQGSLSSPRLGNRSISAPISGTSFDSTGNMDMRDSGNSSAIPVRPEDRLQWFKQFFDIGAEEALTKPRQGSTGRGWRVMVRIVCACRKLSKLLRTRRLERNQPQGQVIVRKRSRGFGENRSQLYKGVRKRNGKWVSEIRVGQTNEKVWLGSYDTEKEAALAFDAGKYYCSAKRCRSFNFPDSPRLLGPPINLKDLTPKDRKKTIQRLAEDHAKACAAAQN</sequence>
<dbReference type="EMBL" id="CM026431">
    <property type="protein sequence ID" value="KAG0559286.1"/>
    <property type="molecule type" value="Genomic_DNA"/>
</dbReference>
<comment type="caution">
    <text evidence="10">The sequence shown here is derived from an EMBL/GenBank/DDBJ whole genome shotgun (WGS) entry which is preliminary data.</text>
</comment>
<name>A0A8T0GIF9_CERPU</name>
<evidence type="ECO:0000313" key="11">
    <source>
        <dbReference type="Proteomes" id="UP000822688"/>
    </source>
</evidence>
<dbReference type="SMART" id="SM00380">
    <property type="entry name" value="AP2"/>
    <property type="match status" value="1"/>
</dbReference>
<keyword evidence="2" id="KW-0805">Transcription regulation</keyword>
<comment type="subcellular location">
    <subcellularLocation>
        <location evidence="1">Nucleus</location>
    </subcellularLocation>
</comment>
<dbReference type="PROSITE" id="PS51032">
    <property type="entry name" value="AP2_ERF"/>
    <property type="match status" value="1"/>
</dbReference>
<accession>A0A8T0GIF9</accession>
<proteinExistence type="inferred from homology"/>
<protein>
    <recommendedName>
        <fullName evidence="9">AP2/ERF domain-containing protein</fullName>
    </recommendedName>
</protein>
<dbReference type="PANTHER" id="PTHR31839:SF2">
    <property type="entry name" value="DEHYDRATION-RESPONSIVE ELEMENT-BINDING PROTEIN 1D"/>
    <property type="match status" value="1"/>
</dbReference>
<organism evidence="10 11">
    <name type="scientific">Ceratodon purpureus</name>
    <name type="common">Fire moss</name>
    <name type="synonym">Dicranum purpureum</name>
    <dbReference type="NCBI Taxonomy" id="3225"/>
    <lineage>
        <taxon>Eukaryota</taxon>
        <taxon>Viridiplantae</taxon>
        <taxon>Streptophyta</taxon>
        <taxon>Embryophyta</taxon>
        <taxon>Bryophyta</taxon>
        <taxon>Bryophytina</taxon>
        <taxon>Bryopsida</taxon>
        <taxon>Dicranidae</taxon>
        <taxon>Pseudoditrichales</taxon>
        <taxon>Ditrichaceae</taxon>
        <taxon>Ceratodon</taxon>
    </lineage>
</organism>
<dbReference type="CDD" id="cd00018">
    <property type="entry name" value="AP2"/>
    <property type="match status" value="1"/>
</dbReference>
<dbReference type="InterPro" id="IPR001471">
    <property type="entry name" value="AP2/ERF_dom"/>
</dbReference>
<dbReference type="InterPro" id="IPR036955">
    <property type="entry name" value="AP2/ERF_dom_sf"/>
</dbReference>
<dbReference type="InterPro" id="IPR016177">
    <property type="entry name" value="DNA-bd_dom_sf"/>
</dbReference>
<dbReference type="GO" id="GO:0003677">
    <property type="term" value="F:DNA binding"/>
    <property type="evidence" value="ECO:0007669"/>
    <property type="project" value="UniProtKB-KW"/>
</dbReference>
<evidence type="ECO:0000313" key="10">
    <source>
        <dbReference type="EMBL" id="KAG0559286.1"/>
    </source>
</evidence>
<evidence type="ECO:0000259" key="9">
    <source>
        <dbReference type="PROSITE" id="PS51032"/>
    </source>
</evidence>
<reference evidence="10" key="1">
    <citation type="submission" date="2020-06" db="EMBL/GenBank/DDBJ databases">
        <title>WGS assembly of Ceratodon purpureus strain R40.</title>
        <authorList>
            <person name="Carey S.B."/>
            <person name="Jenkins J."/>
            <person name="Shu S."/>
            <person name="Lovell J.T."/>
            <person name="Sreedasyam A."/>
            <person name="Maumus F."/>
            <person name="Tiley G.P."/>
            <person name="Fernandez-Pozo N."/>
            <person name="Barry K."/>
            <person name="Chen C."/>
            <person name="Wang M."/>
            <person name="Lipzen A."/>
            <person name="Daum C."/>
            <person name="Saski C.A."/>
            <person name="Payton A.C."/>
            <person name="Mcbreen J.C."/>
            <person name="Conrad R.E."/>
            <person name="Kollar L.M."/>
            <person name="Olsson S."/>
            <person name="Huttunen S."/>
            <person name="Landis J.B."/>
            <person name="Wickett N.J."/>
            <person name="Johnson M.G."/>
            <person name="Rensing S.A."/>
            <person name="Grimwood J."/>
            <person name="Schmutz J."/>
            <person name="Mcdaniel S.F."/>
        </authorList>
    </citation>
    <scope>NUCLEOTIDE SEQUENCE</scope>
    <source>
        <strain evidence="10">R40</strain>
    </source>
</reference>
<keyword evidence="6" id="KW-0539">Nucleus</keyword>
<feature type="compositionally biased region" description="Polar residues" evidence="8">
    <location>
        <begin position="192"/>
        <end position="222"/>
    </location>
</feature>
<feature type="region of interest" description="Disordered" evidence="8">
    <location>
        <begin position="56"/>
        <end position="77"/>
    </location>
</feature>
<feature type="domain" description="AP2/ERF" evidence="9">
    <location>
        <begin position="305"/>
        <end position="362"/>
    </location>
</feature>
<evidence type="ECO:0000256" key="4">
    <source>
        <dbReference type="ARBA" id="ARBA00023159"/>
    </source>
</evidence>
<evidence type="ECO:0000256" key="6">
    <source>
        <dbReference type="ARBA" id="ARBA00023242"/>
    </source>
</evidence>
<dbReference type="Proteomes" id="UP000822688">
    <property type="component" value="Chromosome 10"/>
</dbReference>
<keyword evidence="3" id="KW-0238">DNA-binding</keyword>
<evidence type="ECO:0000256" key="8">
    <source>
        <dbReference type="SAM" id="MobiDB-lite"/>
    </source>
</evidence>
<dbReference type="InterPro" id="IPR045277">
    <property type="entry name" value="DRE1A-I"/>
</dbReference>
<dbReference type="GO" id="GO:0005634">
    <property type="term" value="C:nucleus"/>
    <property type="evidence" value="ECO:0007669"/>
    <property type="project" value="UniProtKB-SubCell"/>
</dbReference>
<keyword evidence="11" id="KW-1185">Reference proteome</keyword>